<dbReference type="Pfam" id="PF05207">
    <property type="entry name" value="Zn_ribbon_CSL"/>
    <property type="match status" value="1"/>
</dbReference>
<dbReference type="EMBL" id="CACRZD030000010">
    <property type="protein sequence ID" value="CAA6666995.1"/>
    <property type="molecule type" value="Genomic_DNA"/>
</dbReference>
<dbReference type="PANTHER" id="PTHR45255:SF1">
    <property type="entry name" value="DNAJ HOMOLOG SUBFAMILY C MEMBER 24"/>
    <property type="match status" value="1"/>
</dbReference>
<dbReference type="GO" id="GO:0001671">
    <property type="term" value="F:ATPase activator activity"/>
    <property type="evidence" value="ECO:0007669"/>
    <property type="project" value="TreeGrafter"/>
</dbReference>
<feature type="domain" description="J" evidence="5">
    <location>
        <begin position="12"/>
        <end position="83"/>
    </location>
</feature>
<protein>
    <submittedName>
        <fullName evidence="7">Uncharacterized protein</fullName>
    </submittedName>
</protein>
<accession>A0A7I8JB96</accession>
<evidence type="ECO:0000256" key="3">
    <source>
        <dbReference type="ARBA" id="ARBA00022833"/>
    </source>
</evidence>
<evidence type="ECO:0000313" key="7">
    <source>
        <dbReference type="EMBL" id="CAA2627736.1"/>
    </source>
</evidence>
<organism evidence="7">
    <name type="scientific">Spirodela intermedia</name>
    <name type="common">Intermediate duckweed</name>
    <dbReference type="NCBI Taxonomy" id="51605"/>
    <lineage>
        <taxon>Eukaryota</taxon>
        <taxon>Viridiplantae</taxon>
        <taxon>Streptophyta</taxon>
        <taxon>Embryophyta</taxon>
        <taxon>Tracheophyta</taxon>
        <taxon>Spermatophyta</taxon>
        <taxon>Magnoliopsida</taxon>
        <taxon>Liliopsida</taxon>
        <taxon>Araceae</taxon>
        <taxon>Lemnoideae</taxon>
        <taxon>Spirodela</taxon>
    </lineage>
</organism>
<dbReference type="PRINTS" id="PR00625">
    <property type="entry name" value="JDOMAIN"/>
</dbReference>
<evidence type="ECO:0000256" key="4">
    <source>
        <dbReference type="ARBA" id="ARBA00023004"/>
    </source>
</evidence>
<name>A0A7I8JB96_SPIIN</name>
<keyword evidence="2" id="KW-0479">Metal-binding</keyword>
<dbReference type="SMART" id="SM00271">
    <property type="entry name" value="DnaJ"/>
    <property type="match status" value="1"/>
</dbReference>
<keyword evidence="3" id="KW-0862">Zinc</keyword>
<dbReference type="Pfam" id="PF00226">
    <property type="entry name" value="DnaJ"/>
    <property type="match status" value="1"/>
</dbReference>
<evidence type="ECO:0000259" key="5">
    <source>
        <dbReference type="PROSITE" id="PS50076"/>
    </source>
</evidence>
<dbReference type="InterPro" id="IPR007872">
    <property type="entry name" value="DPH_MB_dom"/>
</dbReference>
<dbReference type="PROSITE" id="PS50076">
    <property type="entry name" value="DNAJ_2"/>
    <property type="match status" value="1"/>
</dbReference>
<dbReference type="GO" id="GO:0005783">
    <property type="term" value="C:endoplasmic reticulum"/>
    <property type="evidence" value="ECO:0007669"/>
    <property type="project" value="UniProtKB-ARBA"/>
</dbReference>
<feature type="domain" description="DPH-type MB" evidence="6">
    <location>
        <begin position="93"/>
        <end position="172"/>
    </location>
</feature>
<evidence type="ECO:0000313" key="8">
    <source>
        <dbReference type="Proteomes" id="UP001189122"/>
    </source>
</evidence>
<evidence type="ECO:0000259" key="6">
    <source>
        <dbReference type="PROSITE" id="PS51074"/>
    </source>
</evidence>
<dbReference type="InterPro" id="IPR036671">
    <property type="entry name" value="DPH_MB_sf"/>
</dbReference>
<dbReference type="InterPro" id="IPR036869">
    <property type="entry name" value="J_dom_sf"/>
</dbReference>
<dbReference type="CDD" id="cd06257">
    <property type="entry name" value="DnaJ"/>
    <property type="match status" value="1"/>
</dbReference>
<dbReference type="SUPFAM" id="SSF46565">
    <property type="entry name" value="Chaperone J-domain"/>
    <property type="match status" value="1"/>
</dbReference>
<gene>
    <name evidence="7" type="ORF">SI7747_10013388</name>
</gene>
<comment type="similarity">
    <text evidence="1">Belongs to the DPH4 family.</text>
</comment>
<evidence type="ECO:0000256" key="1">
    <source>
        <dbReference type="ARBA" id="ARBA00006169"/>
    </source>
</evidence>
<dbReference type="PANTHER" id="PTHR45255">
    <property type="entry name" value="DNAJ HOMOLOG SUBFAMILY C MEMBER 24"/>
    <property type="match status" value="1"/>
</dbReference>
<dbReference type="AlphaFoldDB" id="A0A7I8JB96"/>
<keyword evidence="4" id="KW-0408">Iron</keyword>
<dbReference type="PROSITE" id="PS51074">
    <property type="entry name" value="DPH_MB"/>
    <property type="match status" value="1"/>
</dbReference>
<dbReference type="Gene3D" id="3.10.660.10">
    <property type="entry name" value="DPH Zinc finger"/>
    <property type="match status" value="1"/>
</dbReference>
<evidence type="ECO:0000256" key="2">
    <source>
        <dbReference type="ARBA" id="ARBA00022723"/>
    </source>
</evidence>
<proteinExistence type="inferred from homology"/>
<sequence>MLHPAEERAQETYYDVLCVEETASYEEIRAHYKAAVLRSHPDKLSSKQAIGDHQVVQERFLKIHKAWEVLSDAELRAAYDRDLKGLKSGPSVYADEIELKDMSVSDCGDAVELIFPCRCGDNFSITLDELEEMGFLLDGNRVLEGQDVSDLAPVSVTISCSSCSLMICLRIDST</sequence>
<dbReference type="InterPro" id="IPR001623">
    <property type="entry name" value="DnaJ_domain"/>
</dbReference>
<dbReference type="GO" id="GO:0008198">
    <property type="term" value="F:ferrous iron binding"/>
    <property type="evidence" value="ECO:0007669"/>
    <property type="project" value="TreeGrafter"/>
</dbReference>
<dbReference type="SUPFAM" id="SSF144217">
    <property type="entry name" value="CSL zinc finger"/>
    <property type="match status" value="1"/>
</dbReference>
<dbReference type="Gene3D" id="1.10.287.110">
    <property type="entry name" value="DnaJ domain"/>
    <property type="match status" value="1"/>
</dbReference>
<reference evidence="7 8" key="1">
    <citation type="submission" date="2019-12" db="EMBL/GenBank/DDBJ databases">
        <authorList>
            <person name="Scholz U."/>
            <person name="Mascher M."/>
            <person name="Fiebig A."/>
        </authorList>
    </citation>
    <scope>NUCLEOTIDE SEQUENCE</scope>
</reference>
<dbReference type="Proteomes" id="UP001189122">
    <property type="component" value="Unassembled WGS sequence"/>
</dbReference>
<keyword evidence="8" id="KW-1185">Reference proteome</keyword>
<dbReference type="EMBL" id="LR743597">
    <property type="protein sequence ID" value="CAA2627736.1"/>
    <property type="molecule type" value="Genomic_DNA"/>
</dbReference>